<dbReference type="GO" id="GO:0008483">
    <property type="term" value="F:transaminase activity"/>
    <property type="evidence" value="ECO:0007669"/>
    <property type="project" value="UniProtKB-KW"/>
</dbReference>
<name>A0ABP9DZU3_9GAMM</name>
<sequence length="247" mass="27194">MRATAQPLRIAMWSGPRNISTAMMRAWANRPDCAVSDEPLYAHYLSATGADHPGRDEVIAAGDCDWRRVVDALANGPAPGERPIWYQKHMTHHLLPGMDLSWIGRLHNVLLIRDPAQVVASYLRTRDTVSPEDIGSPQQALLFERLSADGIPPPVIDSGEFLRDPESHLRALCEELGIDFLADMLSWPPGPRESDGVWAPYWYDAVLSSTGFGPPARRSVGLTGDAAAVAEACRPDYEKLFAARMLV</sequence>
<dbReference type="Gene3D" id="3.40.50.300">
    <property type="entry name" value="P-loop containing nucleotide triphosphate hydrolases"/>
    <property type="match status" value="1"/>
</dbReference>
<dbReference type="InterPro" id="IPR050571">
    <property type="entry name" value="Class-IV_PLP-Dep_Aminotrnsfr"/>
</dbReference>
<comment type="similarity">
    <text evidence="1">Belongs to the class-IV pyridoxal-phosphate-dependent aminotransferase family.</text>
</comment>
<keyword evidence="2" id="KW-0808">Transferase</keyword>
<comment type="caution">
    <text evidence="2">The sequence shown here is derived from an EMBL/GenBank/DDBJ whole genome shotgun (WGS) entry which is preliminary data.</text>
</comment>
<accession>A0ABP9DZU3</accession>
<evidence type="ECO:0000313" key="3">
    <source>
        <dbReference type="Proteomes" id="UP001501323"/>
    </source>
</evidence>
<proteinExistence type="inferred from homology"/>
<dbReference type="PANTHER" id="PTHR42743:SF11">
    <property type="entry name" value="AMINODEOXYCHORISMATE LYASE"/>
    <property type="match status" value="1"/>
</dbReference>
<dbReference type="SUPFAM" id="SSF52540">
    <property type="entry name" value="P-loop containing nucleoside triphosphate hydrolases"/>
    <property type="match status" value="1"/>
</dbReference>
<keyword evidence="2" id="KW-0032">Aminotransferase</keyword>
<dbReference type="InterPro" id="IPR027417">
    <property type="entry name" value="P-loop_NTPase"/>
</dbReference>
<reference evidence="3" key="1">
    <citation type="journal article" date="2019" name="Int. J. Syst. Evol. Microbiol.">
        <title>The Global Catalogue of Microorganisms (GCM) 10K type strain sequencing project: providing services to taxonomists for standard genome sequencing and annotation.</title>
        <authorList>
            <consortium name="The Broad Institute Genomics Platform"/>
            <consortium name="The Broad Institute Genome Sequencing Center for Infectious Disease"/>
            <person name="Wu L."/>
            <person name="Ma J."/>
        </authorList>
    </citation>
    <scope>NUCLEOTIDE SEQUENCE [LARGE SCALE GENOMIC DNA]</scope>
    <source>
        <strain evidence="3">JCM 18392</strain>
    </source>
</reference>
<dbReference type="RefSeq" id="WP_345294696.1">
    <property type="nucleotide sequence ID" value="NZ_BAABJY010000002.1"/>
</dbReference>
<dbReference type="Proteomes" id="UP001501323">
    <property type="component" value="Unassembled WGS sequence"/>
</dbReference>
<protein>
    <submittedName>
        <fullName evidence="2">Branched chain amino acid aminotransferase</fullName>
    </submittedName>
</protein>
<keyword evidence="3" id="KW-1185">Reference proteome</keyword>
<dbReference type="EMBL" id="BAABJY010000002">
    <property type="protein sequence ID" value="GAA4862209.1"/>
    <property type="molecule type" value="Genomic_DNA"/>
</dbReference>
<evidence type="ECO:0000256" key="1">
    <source>
        <dbReference type="ARBA" id="ARBA00009320"/>
    </source>
</evidence>
<dbReference type="PANTHER" id="PTHR42743">
    <property type="entry name" value="AMINO-ACID AMINOTRANSFERASE"/>
    <property type="match status" value="1"/>
</dbReference>
<dbReference type="Pfam" id="PF19798">
    <property type="entry name" value="Sulfotransfer_5"/>
    <property type="match status" value="1"/>
</dbReference>
<gene>
    <name evidence="2" type="ORF">GCM10023332_12820</name>
</gene>
<organism evidence="2 3">
    <name type="scientific">Luteimonas vadosa</name>
    <dbReference type="NCBI Taxonomy" id="1165507"/>
    <lineage>
        <taxon>Bacteria</taxon>
        <taxon>Pseudomonadati</taxon>
        <taxon>Pseudomonadota</taxon>
        <taxon>Gammaproteobacteria</taxon>
        <taxon>Lysobacterales</taxon>
        <taxon>Lysobacteraceae</taxon>
        <taxon>Luteimonas</taxon>
    </lineage>
</organism>
<evidence type="ECO:0000313" key="2">
    <source>
        <dbReference type="EMBL" id="GAA4862209.1"/>
    </source>
</evidence>